<protein>
    <submittedName>
        <fullName evidence="1">Uncharacterized protein</fullName>
    </submittedName>
</protein>
<evidence type="ECO:0000313" key="2">
    <source>
        <dbReference type="Proteomes" id="UP001353858"/>
    </source>
</evidence>
<dbReference type="EMBL" id="JARPUR010000008">
    <property type="protein sequence ID" value="KAK4871641.1"/>
    <property type="molecule type" value="Genomic_DNA"/>
</dbReference>
<gene>
    <name evidence="1" type="ORF">RN001_015765</name>
</gene>
<comment type="caution">
    <text evidence="1">The sequence shown here is derived from an EMBL/GenBank/DDBJ whole genome shotgun (WGS) entry which is preliminary data.</text>
</comment>
<proteinExistence type="predicted"/>
<accession>A0AAN7P0W7</accession>
<reference evidence="2" key="1">
    <citation type="submission" date="2023-01" db="EMBL/GenBank/DDBJ databases">
        <title>Key to firefly adult light organ development and bioluminescence: homeobox transcription factors regulate luciferase expression and transportation to peroxisome.</title>
        <authorList>
            <person name="Fu X."/>
        </authorList>
    </citation>
    <scope>NUCLEOTIDE SEQUENCE [LARGE SCALE GENOMIC DNA]</scope>
</reference>
<evidence type="ECO:0000313" key="1">
    <source>
        <dbReference type="EMBL" id="KAK4871641.1"/>
    </source>
</evidence>
<dbReference type="Proteomes" id="UP001353858">
    <property type="component" value="Unassembled WGS sequence"/>
</dbReference>
<sequence length="417" mass="47972">MNNNFERMCRMCMQYFCCRNCKSKHETTQHQIFEDCELCIYGRTIFKSPSEKLLQHVKNKHLPLHCLFCKTVFLTLEDLLYRHGCSGQKNCNKNAVNEKYQSPITDMFHKSIISGNKFYTNQNVHYSTSTPMQKNDDGEFRKIPEVITPVEYYNRLQKSHIEPSKCHDTPISSSQANSIKANMKYISKEDMNIVSNPTPPKSALICEDSHTVWESALATSNFAELDLVSKDTIPSPSLGNNTSLEFENSSVNELYSTTEYNSKFNISSVTRKYNVIAPKNNLRGKSDSKPQFMLENVEEESSTDENIDPKVYSFGTQTTKTNCKSYNTHTENVWTTVANAWKSAWKSLSHKGCQKKKTQKKSIKRPQSDDLDDAPELKRFKIADVQCRKTIHAVPTLRYFTNTKQCVMYYDKAVQTD</sequence>
<name>A0AAN7P0W7_9COLE</name>
<dbReference type="AlphaFoldDB" id="A0AAN7P0W7"/>
<organism evidence="1 2">
    <name type="scientific">Aquatica leii</name>
    <dbReference type="NCBI Taxonomy" id="1421715"/>
    <lineage>
        <taxon>Eukaryota</taxon>
        <taxon>Metazoa</taxon>
        <taxon>Ecdysozoa</taxon>
        <taxon>Arthropoda</taxon>
        <taxon>Hexapoda</taxon>
        <taxon>Insecta</taxon>
        <taxon>Pterygota</taxon>
        <taxon>Neoptera</taxon>
        <taxon>Endopterygota</taxon>
        <taxon>Coleoptera</taxon>
        <taxon>Polyphaga</taxon>
        <taxon>Elateriformia</taxon>
        <taxon>Elateroidea</taxon>
        <taxon>Lampyridae</taxon>
        <taxon>Luciolinae</taxon>
        <taxon>Aquatica</taxon>
    </lineage>
</organism>
<keyword evidence="2" id="KW-1185">Reference proteome</keyword>